<sequence length="612" mass="67624">MRILLVDDDEVLMQALADRLIQQRYAVDIASDGQSAEGYIGVFNYDLVVLDLALPDGNGIKLCQVFRQSGYHNPLLMLTAHASTDEKVRALDAGADDYVVKPFNFDELCARIRALLRREHQALPSVLRWQALTLNPSTCETRYQDQPFHLTPKEMGLLELFLRHPDRVYSLDAIIEDLWSFEDPPSEDAVRTHIKGLRQKLKAVGAPKDLIKTVYGLGYRLKSSADDDRPVTSRRAEPKLAPTAAQNGLSQAVAAAWEKYQHMMAERIEVLDEIAIALSQGGLNHDLLKSGQVAVHKLIGALGSFGFPEGSTIAQALSPYLQSPETLDAGQINRFTQLVEQLHQSVEQSSADELTEALAAGAPSLLIVSEDLDLSYRLSAAATKLSLQVRVAHTTAQALRLAERTLPQLLLLDAEASSPPEQFQQLSQLAQLATIPFFVIIDHPNLEMRLQMVHQGASQILERSEAPDRLVKTAIDALKAKTRMAKIAIVDDEPQLLAVLQTGLEAWGFQVTPLESASCLWASLEDEPPDALVLDIEMPGINGIELCQVLRADPRWQQLPILFLTVHQDAQVRERAFSAGADDFIDKSVATAELATRILNRLRQVRPGAPQR</sequence>
<evidence type="ECO:0000259" key="5">
    <source>
        <dbReference type="PROSITE" id="PS51755"/>
    </source>
</evidence>
<keyword evidence="7" id="KW-1185">Reference proteome</keyword>
<evidence type="ECO:0000256" key="3">
    <source>
        <dbReference type="PROSITE-ProRule" id="PRU01091"/>
    </source>
</evidence>
<keyword evidence="2" id="KW-0597">Phosphoprotein</keyword>
<dbReference type="InterPro" id="IPR039420">
    <property type="entry name" value="WalR-like"/>
</dbReference>
<dbReference type="SUPFAM" id="SSF47226">
    <property type="entry name" value="Histidine-containing phosphotransfer domain, HPT domain"/>
    <property type="match status" value="1"/>
</dbReference>
<feature type="modified residue" description="4-aspartylphosphate" evidence="2">
    <location>
        <position position="413"/>
    </location>
</feature>
<name>A0A8J7ATY1_9CYAN</name>
<evidence type="ECO:0000259" key="4">
    <source>
        <dbReference type="PROSITE" id="PS50110"/>
    </source>
</evidence>
<proteinExistence type="predicted"/>
<dbReference type="Gene3D" id="6.10.250.690">
    <property type="match status" value="1"/>
</dbReference>
<feature type="domain" description="OmpR/PhoB-type" evidence="5">
    <location>
        <begin position="124"/>
        <end position="223"/>
    </location>
</feature>
<accession>A0A8J7ATY1</accession>
<dbReference type="InterPro" id="IPR001867">
    <property type="entry name" value="OmpR/PhoB-type_DNA-bd"/>
</dbReference>
<dbReference type="Gene3D" id="1.10.10.10">
    <property type="entry name" value="Winged helix-like DNA-binding domain superfamily/Winged helix DNA-binding domain"/>
    <property type="match status" value="1"/>
</dbReference>
<dbReference type="AlphaFoldDB" id="A0A8J7ATY1"/>
<dbReference type="GO" id="GO:0032993">
    <property type="term" value="C:protein-DNA complex"/>
    <property type="evidence" value="ECO:0007669"/>
    <property type="project" value="TreeGrafter"/>
</dbReference>
<gene>
    <name evidence="6" type="ORF">IQ241_04435</name>
</gene>
<dbReference type="EMBL" id="JADEXG010000007">
    <property type="protein sequence ID" value="MBE9076548.1"/>
    <property type="molecule type" value="Genomic_DNA"/>
</dbReference>
<dbReference type="InterPro" id="IPR011006">
    <property type="entry name" value="CheY-like_superfamily"/>
</dbReference>
<feature type="DNA-binding region" description="OmpR/PhoB-type" evidence="3">
    <location>
        <begin position="124"/>
        <end position="223"/>
    </location>
</feature>
<dbReference type="CDD" id="cd00383">
    <property type="entry name" value="trans_reg_C"/>
    <property type="match status" value="1"/>
</dbReference>
<feature type="domain" description="Response regulatory" evidence="4">
    <location>
        <begin position="2"/>
        <end position="116"/>
    </location>
</feature>
<dbReference type="InterPro" id="IPR036641">
    <property type="entry name" value="HPT_dom_sf"/>
</dbReference>
<dbReference type="Proteomes" id="UP000636505">
    <property type="component" value="Unassembled WGS sequence"/>
</dbReference>
<dbReference type="RefSeq" id="WP_193905212.1">
    <property type="nucleotide sequence ID" value="NZ_JADEXG010000007.1"/>
</dbReference>
<dbReference type="InterPro" id="IPR036388">
    <property type="entry name" value="WH-like_DNA-bd_sf"/>
</dbReference>
<dbReference type="GO" id="GO:0005829">
    <property type="term" value="C:cytosol"/>
    <property type="evidence" value="ECO:0007669"/>
    <property type="project" value="TreeGrafter"/>
</dbReference>
<feature type="domain" description="Response regulatory" evidence="4">
    <location>
        <begin position="364"/>
        <end position="478"/>
    </location>
</feature>
<dbReference type="GO" id="GO:0006355">
    <property type="term" value="P:regulation of DNA-templated transcription"/>
    <property type="evidence" value="ECO:0007669"/>
    <property type="project" value="InterPro"/>
</dbReference>
<reference evidence="6" key="1">
    <citation type="submission" date="2020-10" db="EMBL/GenBank/DDBJ databases">
        <authorList>
            <person name="Castelo-Branco R."/>
            <person name="Eusebio N."/>
            <person name="Adriana R."/>
            <person name="Vieira A."/>
            <person name="Brugerolle De Fraissinette N."/>
            <person name="Rezende De Castro R."/>
            <person name="Schneider M.P."/>
            <person name="Vasconcelos V."/>
            <person name="Leao P.N."/>
        </authorList>
    </citation>
    <scope>NUCLEOTIDE SEQUENCE</scope>
    <source>
        <strain evidence="6">LEGE 07310</strain>
    </source>
</reference>
<protein>
    <submittedName>
        <fullName evidence="6">Response regulator</fullName>
    </submittedName>
</protein>
<evidence type="ECO:0000256" key="1">
    <source>
        <dbReference type="ARBA" id="ARBA00023125"/>
    </source>
</evidence>
<feature type="domain" description="Response regulatory" evidence="4">
    <location>
        <begin position="486"/>
        <end position="602"/>
    </location>
</feature>
<evidence type="ECO:0000313" key="6">
    <source>
        <dbReference type="EMBL" id="MBE9076548.1"/>
    </source>
</evidence>
<organism evidence="6 7">
    <name type="scientific">Vasconcelosia minhoensis LEGE 07310</name>
    <dbReference type="NCBI Taxonomy" id="915328"/>
    <lineage>
        <taxon>Bacteria</taxon>
        <taxon>Bacillati</taxon>
        <taxon>Cyanobacteriota</taxon>
        <taxon>Cyanophyceae</taxon>
        <taxon>Nodosilineales</taxon>
        <taxon>Cymatolegaceae</taxon>
        <taxon>Vasconcelosia</taxon>
        <taxon>Vasconcelosia minhoensis</taxon>
    </lineage>
</organism>
<dbReference type="SMART" id="SM00448">
    <property type="entry name" value="REC"/>
    <property type="match status" value="3"/>
</dbReference>
<feature type="modified residue" description="4-aspartylphosphate" evidence="2">
    <location>
        <position position="535"/>
    </location>
</feature>
<keyword evidence="1 3" id="KW-0238">DNA-binding</keyword>
<dbReference type="Pfam" id="PF00486">
    <property type="entry name" value="Trans_reg_C"/>
    <property type="match status" value="1"/>
</dbReference>
<dbReference type="GO" id="GO:0000976">
    <property type="term" value="F:transcription cis-regulatory region binding"/>
    <property type="evidence" value="ECO:0007669"/>
    <property type="project" value="TreeGrafter"/>
</dbReference>
<dbReference type="SUPFAM" id="SSF52172">
    <property type="entry name" value="CheY-like"/>
    <property type="match status" value="3"/>
</dbReference>
<dbReference type="InterPro" id="IPR001789">
    <property type="entry name" value="Sig_transdc_resp-reg_receiver"/>
</dbReference>
<comment type="caution">
    <text evidence="6">The sequence shown here is derived from an EMBL/GenBank/DDBJ whole genome shotgun (WGS) entry which is preliminary data.</text>
</comment>
<dbReference type="PROSITE" id="PS50110">
    <property type="entry name" value="RESPONSE_REGULATORY"/>
    <property type="match status" value="3"/>
</dbReference>
<dbReference type="GO" id="GO:0000156">
    <property type="term" value="F:phosphorelay response regulator activity"/>
    <property type="evidence" value="ECO:0007669"/>
    <property type="project" value="TreeGrafter"/>
</dbReference>
<feature type="modified residue" description="4-aspartylphosphate" evidence="2">
    <location>
        <position position="51"/>
    </location>
</feature>
<dbReference type="SMART" id="SM00862">
    <property type="entry name" value="Trans_reg_C"/>
    <property type="match status" value="1"/>
</dbReference>
<dbReference type="PANTHER" id="PTHR48111:SF15">
    <property type="entry name" value="OMPR SUBFAMILY"/>
    <property type="match status" value="1"/>
</dbReference>
<dbReference type="PROSITE" id="PS51755">
    <property type="entry name" value="OMPR_PHOB"/>
    <property type="match status" value="1"/>
</dbReference>
<evidence type="ECO:0000256" key="2">
    <source>
        <dbReference type="PROSITE-ProRule" id="PRU00169"/>
    </source>
</evidence>
<dbReference type="PANTHER" id="PTHR48111">
    <property type="entry name" value="REGULATOR OF RPOS"/>
    <property type="match status" value="1"/>
</dbReference>
<dbReference type="Gene3D" id="3.40.50.2300">
    <property type="match status" value="3"/>
</dbReference>
<dbReference type="Pfam" id="PF00072">
    <property type="entry name" value="Response_reg"/>
    <property type="match status" value="2"/>
</dbReference>
<evidence type="ECO:0000313" key="7">
    <source>
        <dbReference type="Proteomes" id="UP000636505"/>
    </source>
</evidence>